<gene>
    <name evidence="2" type="ORF">GAYE_SCF68G6919</name>
</gene>
<reference evidence="2 3" key="1">
    <citation type="submission" date="2022-07" db="EMBL/GenBank/DDBJ databases">
        <title>Genome-wide signatures of adaptation to extreme environments.</title>
        <authorList>
            <person name="Cho C.H."/>
            <person name="Yoon H.S."/>
        </authorList>
    </citation>
    <scope>NUCLEOTIDE SEQUENCE [LARGE SCALE GENOMIC DNA]</scope>
    <source>
        <strain evidence="2 3">108.79 E11</strain>
    </source>
</reference>
<evidence type="ECO:0000313" key="3">
    <source>
        <dbReference type="Proteomes" id="UP001300502"/>
    </source>
</evidence>
<feature type="compositionally biased region" description="Polar residues" evidence="1">
    <location>
        <begin position="174"/>
        <end position="184"/>
    </location>
</feature>
<comment type="caution">
    <text evidence="2">The sequence shown here is derived from an EMBL/GenBank/DDBJ whole genome shotgun (WGS) entry which is preliminary data.</text>
</comment>
<feature type="compositionally biased region" description="Low complexity" evidence="1">
    <location>
        <begin position="344"/>
        <end position="356"/>
    </location>
</feature>
<dbReference type="Proteomes" id="UP001300502">
    <property type="component" value="Unassembled WGS sequence"/>
</dbReference>
<name>A0AAV9IN72_9RHOD</name>
<dbReference type="EMBL" id="JANCYU010000073">
    <property type="protein sequence ID" value="KAK4528970.1"/>
    <property type="molecule type" value="Genomic_DNA"/>
</dbReference>
<organism evidence="2 3">
    <name type="scientific">Galdieria yellowstonensis</name>
    <dbReference type="NCBI Taxonomy" id="3028027"/>
    <lineage>
        <taxon>Eukaryota</taxon>
        <taxon>Rhodophyta</taxon>
        <taxon>Bangiophyceae</taxon>
        <taxon>Galdieriales</taxon>
        <taxon>Galdieriaceae</taxon>
        <taxon>Galdieria</taxon>
    </lineage>
</organism>
<protein>
    <submittedName>
        <fullName evidence="2">Uncharacterized protein</fullName>
    </submittedName>
</protein>
<feature type="compositionally biased region" description="Basic residues" evidence="1">
    <location>
        <begin position="138"/>
        <end position="150"/>
    </location>
</feature>
<feature type="region of interest" description="Disordered" evidence="1">
    <location>
        <begin position="335"/>
        <end position="386"/>
    </location>
</feature>
<feature type="compositionally biased region" description="Basic and acidic residues" evidence="1">
    <location>
        <begin position="195"/>
        <end position="213"/>
    </location>
</feature>
<dbReference type="AlphaFoldDB" id="A0AAV9IN72"/>
<feature type="region of interest" description="Disordered" evidence="1">
    <location>
        <begin position="131"/>
        <end position="232"/>
    </location>
</feature>
<accession>A0AAV9IN72</accession>
<evidence type="ECO:0000256" key="1">
    <source>
        <dbReference type="SAM" id="MobiDB-lite"/>
    </source>
</evidence>
<sequence length="386" mass="45090">MVSSSVGGKRRVQGCGCVPSCRPLLFSFSFSPTGGKRVVLCNQATSHYNKTRFLGIGKYERWLCCPYRCPQQQQQQQHWLPFYPYYYYYYYKENPIDNWIITSNRKKRQWVGTRQRILPILVAKGEQVNGEETESFRRKFPRGRQWKGNHPKSEDQDTTKNSPSDTTAYKPIKSSKTTKPNSSAAFYPRQDTSVDDNHHPAKEDASRQQREQPVDSSPSSSEPSSQKKKRRKNNLYVYHMHLEQQRNNAANNQSQSSSTAFADSSRSILLPLPDNFSEAKVLYDEKAFNRLAPKNFIRVEPWRWKHFPFEERFQRLVKPKSNMWIKRTNSKDVVVDSSSRRSTDVNSRQQSSVSYSSERRKKNTVWRKTTSDSLEDHKNRNNSNVS</sequence>
<evidence type="ECO:0000313" key="2">
    <source>
        <dbReference type="EMBL" id="KAK4528970.1"/>
    </source>
</evidence>
<keyword evidence="3" id="KW-1185">Reference proteome</keyword>
<proteinExistence type="predicted"/>